<evidence type="ECO:0000256" key="1">
    <source>
        <dbReference type="SAM" id="MobiDB-lite"/>
    </source>
</evidence>
<feature type="region of interest" description="Disordered" evidence="1">
    <location>
        <begin position="484"/>
        <end position="541"/>
    </location>
</feature>
<organism evidence="2 3">
    <name type="scientific">Dryococelus australis</name>
    <dbReference type="NCBI Taxonomy" id="614101"/>
    <lineage>
        <taxon>Eukaryota</taxon>
        <taxon>Metazoa</taxon>
        <taxon>Ecdysozoa</taxon>
        <taxon>Arthropoda</taxon>
        <taxon>Hexapoda</taxon>
        <taxon>Insecta</taxon>
        <taxon>Pterygota</taxon>
        <taxon>Neoptera</taxon>
        <taxon>Polyneoptera</taxon>
        <taxon>Phasmatodea</taxon>
        <taxon>Verophasmatodea</taxon>
        <taxon>Anareolatae</taxon>
        <taxon>Phasmatidae</taxon>
        <taxon>Eurycanthinae</taxon>
        <taxon>Dryococelus</taxon>
    </lineage>
</organism>
<proteinExistence type="predicted"/>
<reference evidence="2 3" key="1">
    <citation type="submission" date="2023-02" db="EMBL/GenBank/DDBJ databases">
        <title>LHISI_Scaffold_Assembly.</title>
        <authorList>
            <person name="Stuart O.P."/>
            <person name="Cleave R."/>
            <person name="Magrath M.J.L."/>
            <person name="Mikheyev A.S."/>
        </authorList>
    </citation>
    <scope>NUCLEOTIDE SEQUENCE [LARGE SCALE GENOMIC DNA]</scope>
    <source>
        <strain evidence="2">Daus_M_001</strain>
        <tissue evidence="2">Leg muscle</tissue>
    </source>
</reference>
<dbReference type="EMBL" id="JARBHB010000012">
    <property type="protein sequence ID" value="KAJ8871817.1"/>
    <property type="molecule type" value="Genomic_DNA"/>
</dbReference>
<name>A0ABQ9GIF6_9NEOP</name>
<feature type="compositionally biased region" description="Polar residues" evidence="1">
    <location>
        <begin position="492"/>
        <end position="506"/>
    </location>
</feature>
<comment type="caution">
    <text evidence="2">The sequence shown here is derived from an EMBL/GenBank/DDBJ whole genome shotgun (WGS) entry which is preliminary data.</text>
</comment>
<sequence>MRVIEVRMEWRRNLRDSYLRKPVTRLGIEPGSPWWEASRLITQPPRPQRHWYPVHYVEGTRSLVGVRKVKMDQRGFAVVGEKGEPRENSLAIDNAHQVYLQKVRFKKGEEAANRLYTCAQLMHPILQLHEKCFRIFVGTVALVYPFTVKSECDCRRAGTGLPTCDDEMRSRPRECGLQFPAAHEYLSARPLFTSAADCSGEIPNLGGPAPINHPRAPLAARGGDYCASAREAITTFASHLGEHRRRGAAHGLGESCRTMPLIGEFSRGSPPFPLSFRSGAAPYATRFTLVGPQELDRAVGGFNLGLLSGGWTEETTTRVLGCLPPVLIMAVGGEKLKEGPGGGGGRVCFACFLCVIWGMANSAATVVVQRDEQCGKRSLAASPYFIGCSRSTYRKLKPSIWVIFSQKWATVAEWLDCSPPTKAKWVKSPAGSLRIFACWNRAGRCRWLRVFSGISHFPPPPHSGAATYSPHFTLIGSQDLDGLHEAGGGSMSAGQSPGKTATSSMGTAHLPTAQPRARLKYSAPCAVPRPTNEGRANPLRQQGRKIMQGDMHRGKEGLESHGLHFGAMTTSLSVLRASLNYEEQGKNRQLRRESPCDREEAECLENMVLINRVGKTSRDGAGALFILNLMPAVTRDAFGRLSGGRSDAIGPLPPDLFHELESCIGSRREGIVCDNVVSCACNIRNSDQPFPGSNNRGIPMLSSRRSWLARCRTVSGSSRVLVLRCDTEWSVSRAVACVFRARAASTLPRRGFCSLRIQTDGREWDEDYIVCSFAWMMRGGVIRRSGRQLWCSPLTGRVSSRDREFSCAR</sequence>
<keyword evidence="3" id="KW-1185">Reference proteome</keyword>
<evidence type="ECO:0000313" key="2">
    <source>
        <dbReference type="EMBL" id="KAJ8871817.1"/>
    </source>
</evidence>
<accession>A0ABQ9GIF6</accession>
<gene>
    <name evidence="2" type="ORF">PR048_028157</name>
</gene>
<evidence type="ECO:0000313" key="3">
    <source>
        <dbReference type="Proteomes" id="UP001159363"/>
    </source>
</evidence>
<protein>
    <submittedName>
        <fullName evidence="2">Uncharacterized protein</fullName>
    </submittedName>
</protein>
<dbReference type="Proteomes" id="UP001159363">
    <property type="component" value="Chromosome 11"/>
</dbReference>